<dbReference type="EMBL" id="CAJOBZ010000052">
    <property type="protein sequence ID" value="CAF4918395.1"/>
    <property type="molecule type" value="Genomic_DNA"/>
</dbReference>
<dbReference type="SUPFAM" id="SSF57535">
    <property type="entry name" value="Complement control module/SCR domain"/>
    <property type="match status" value="1"/>
</dbReference>
<comment type="caution">
    <text evidence="4">The sequence shown here is derived from an EMBL/GenBank/DDBJ whole genome shotgun (WGS) entry which is preliminary data.</text>
</comment>
<evidence type="ECO:0000256" key="1">
    <source>
        <dbReference type="ARBA" id="ARBA00023157"/>
    </source>
</evidence>
<name>A0A821W587_9NEOP</name>
<sequence>MLVCLRNVELYRGDLSRTKVMEDKRRCGHPAVPPNARVSLSNSDIVPGTLATYECDEGYELFGGHQKECTVRGDWKGDSPFCGT</sequence>
<protein>
    <recommendedName>
        <fullName evidence="3">Sushi domain-containing protein</fullName>
    </recommendedName>
</protein>
<dbReference type="PROSITE" id="PS50923">
    <property type="entry name" value="SUSHI"/>
    <property type="match status" value="1"/>
</dbReference>
<evidence type="ECO:0000259" key="3">
    <source>
        <dbReference type="PROSITE" id="PS50923"/>
    </source>
</evidence>
<dbReference type="CDD" id="cd00033">
    <property type="entry name" value="CCP"/>
    <property type="match status" value="1"/>
</dbReference>
<dbReference type="Gene3D" id="2.10.70.10">
    <property type="entry name" value="Complement Module, domain 1"/>
    <property type="match status" value="1"/>
</dbReference>
<comment type="caution">
    <text evidence="2">Lacks conserved residue(s) required for the propagation of feature annotation.</text>
</comment>
<keyword evidence="2" id="KW-0768">Sushi</keyword>
<evidence type="ECO:0000313" key="5">
    <source>
        <dbReference type="Proteomes" id="UP000663880"/>
    </source>
</evidence>
<proteinExistence type="predicted"/>
<accession>A0A821W587</accession>
<dbReference type="SMART" id="SM00032">
    <property type="entry name" value="CCP"/>
    <property type="match status" value="1"/>
</dbReference>
<keyword evidence="5" id="KW-1185">Reference proteome</keyword>
<dbReference type="InterPro" id="IPR000436">
    <property type="entry name" value="Sushi_SCR_CCP_dom"/>
</dbReference>
<dbReference type="OrthoDB" id="6834983at2759"/>
<gene>
    <name evidence="4" type="ORF">PMACD_LOCUS12803</name>
</gene>
<dbReference type="InterPro" id="IPR035976">
    <property type="entry name" value="Sushi/SCR/CCP_sf"/>
</dbReference>
<feature type="disulfide bond" evidence="2">
    <location>
        <begin position="55"/>
        <end position="82"/>
    </location>
</feature>
<evidence type="ECO:0000313" key="4">
    <source>
        <dbReference type="EMBL" id="CAF4918395.1"/>
    </source>
</evidence>
<feature type="domain" description="Sushi" evidence="3">
    <location>
        <begin position="25"/>
        <end position="84"/>
    </location>
</feature>
<keyword evidence="1 2" id="KW-1015">Disulfide bond</keyword>
<reference evidence="4" key="1">
    <citation type="submission" date="2021-02" db="EMBL/GenBank/DDBJ databases">
        <authorList>
            <person name="Steward A R."/>
        </authorList>
    </citation>
    <scope>NUCLEOTIDE SEQUENCE</scope>
</reference>
<organism evidence="4 5">
    <name type="scientific">Pieris macdunnoughi</name>
    <dbReference type="NCBI Taxonomy" id="345717"/>
    <lineage>
        <taxon>Eukaryota</taxon>
        <taxon>Metazoa</taxon>
        <taxon>Ecdysozoa</taxon>
        <taxon>Arthropoda</taxon>
        <taxon>Hexapoda</taxon>
        <taxon>Insecta</taxon>
        <taxon>Pterygota</taxon>
        <taxon>Neoptera</taxon>
        <taxon>Endopterygota</taxon>
        <taxon>Lepidoptera</taxon>
        <taxon>Glossata</taxon>
        <taxon>Ditrysia</taxon>
        <taxon>Papilionoidea</taxon>
        <taxon>Pieridae</taxon>
        <taxon>Pierinae</taxon>
        <taxon>Pieris</taxon>
    </lineage>
</organism>
<dbReference type="Pfam" id="PF00084">
    <property type="entry name" value="Sushi"/>
    <property type="match status" value="1"/>
</dbReference>
<evidence type="ECO:0000256" key="2">
    <source>
        <dbReference type="PROSITE-ProRule" id="PRU00302"/>
    </source>
</evidence>
<dbReference type="AlphaFoldDB" id="A0A821W587"/>
<dbReference type="Proteomes" id="UP000663880">
    <property type="component" value="Unassembled WGS sequence"/>
</dbReference>